<feature type="domain" description="Aminotransferase class I/classII large" evidence="19">
    <location>
        <begin position="292"/>
        <end position="631"/>
    </location>
</feature>
<comment type="catalytic activity">
    <reaction evidence="15 16">
        <text>heptanedioate + ATP + CoA = 6-carboxyhexanoyl-CoA + AMP + diphosphate</text>
        <dbReference type="Rhea" id="RHEA:14781"/>
        <dbReference type="ChEBI" id="CHEBI:30616"/>
        <dbReference type="ChEBI" id="CHEBI:33019"/>
        <dbReference type="ChEBI" id="CHEBI:36165"/>
        <dbReference type="ChEBI" id="CHEBI:57287"/>
        <dbReference type="ChEBI" id="CHEBI:57360"/>
        <dbReference type="ChEBI" id="CHEBI:456215"/>
        <dbReference type="EC" id="6.2.1.14"/>
    </reaction>
</comment>
<feature type="modified residue" description="N6-(pyridoxal phosphate)lysine" evidence="17">
    <location>
        <position position="490"/>
    </location>
</feature>
<dbReference type="UniPathway" id="UPA00999">
    <property type="reaction ID" value="UER00351"/>
</dbReference>
<dbReference type="InterPro" id="IPR015422">
    <property type="entry name" value="PyrdxlP-dep_Trfase_small"/>
</dbReference>
<name>A0A1M4UPJ5_9FIRM</name>
<protein>
    <recommendedName>
        <fullName evidence="16">6-carboxyhexanoate--CoA ligase</fullName>
        <ecNumber evidence="16">6.2.1.14</ecNumber>
    </recommendedName>
    <alternativeName>
        <fullName evidence="16">Pimeloyl-CoA synthase</fullName>
    </alternativeName>
</protein>
<evidence type="ECO:0000256" key="9">
    <source>
        <dbReference type="ARBA" id="ARBA00022741"/>
    </source>
</evidence>
<keyword evidence="8 18" id="KW-0808">Transferase</keyword>
<dbReference type="CDD" id="cd06454">
    <property type="entry name" value="KBL_like"/>
    <property type="match status" value="1"/>
</dbReference>
<reference evidence="20 21" key="1">
    <citation type="submission" date="2016-11" db="EMBL/GenBank/DDBJ databases">
        <authorList>
            <person name="Jaros S."/>
            <person name="Januszkiewicz K."/>
            <person name="Wedrychowicz H."/>
        </authorList>
    </citation>
    <scope>NUCLEOTIDE SEQUENCE [LARGE SCALE GENOMIC DNA]</scope>
    <source>
        <strain evidence="20 21">DSM 10502</strain>
    </source>
</reference>
<dbReference type="InterPro" id="IPR004723">
    <property type="entry name" value="AONS_Archaea/Proteobacteria"/>
</dbReference>
<keyword evidence="13 17" id="KW-0663">Pyridoxal phosphate</keyword>
<dbReference type="HAMAP" id="MF_00668">
    <property type="entry name" value="BioW"/>
    <property type="match status" value="1"/>
</dbReference>
<evidence type="ECO:0000256" key="16">
    <source>
        <dbReference type="HAMAP-Rule" id="MF_00668"/>
    </source>
</evidence>
<comment type="similarity">
    <text evidence="16">Belongs to the BioW family.</text>
</comment>
<dbReference type="UniPathway" id="UPA00078"/>
<dbReference type="STRING" id="1123243.SAMN02745190_00738"/>
<evidence type="ECO:0000259" key="19">
    <source>
        <dbReference type="Pfam" id="PF00155"/>
    </source>
</evidence>
<evidence type="ECO:0000256" key="6">
    <source>
        <dbReference type="ARBA" id="ARBA00011738"/>
    </source>
</evidence>
<dbReference type="RefSeq" id="WP_072934841.1">
    <property type="nucleotide sequence ID" value="NZ_FQUG01000003.1"/>
</dbReference>
<dbReference type="InterPro" id="IPR001917">
    <property type="entry name" value="Aminotrans_II_pyridoxalP_BS"/>
</dbReference>
<dbReference type="PANTHER" id="PTHR13693:SF3">
    <property type="entry name" value="LD36009P"/>
    <property type="match status" value="1"/>
</dbReference>
<dbReference type="Proteomes" id="UP000184404">
    <property type="component" value="Unassembled WGS sequence"/>
</dbReference>
<keyword evidence="11 16" id="KW-0067">ATP-binding</keyword>
<dbReference type="PANTHER" id="PTHR13693">
    <property type="entry name" value="CLASS II AMINOTRANSFERASE/8-AMINO-7-OXONONANOATE SYNTHASE"/>
    <property type="match status" value="1"/>
</dbReference>
<evidence type="ECO:0000256" key="3">
    <source>
        <dbReference type="ARBA" id="ARBA00004746"/>
    </source>
</evidence>
<dbReference type="GO" id="GO:0042410">
    <property type="term" value="F:6-carboxyhexanoate-CoA ligase activity"/>
    <property type="evidence" value="ECO:0007669"/>
    <property type="project" value="UniProtKB-UniRule"/>
</dbReference>
<dbReference type="NCBIfam" id="TIGR00858">
    <property type="entry name" value="bioF"/>
    <property type="match status" value="1"/>
</dbReference>
<accession>A0A1M4UPJ5</accession>
<keyword evidence="12 16" id="KW-0460">Magnesium</keyword>
<comment type="catalytic activity">
    <reaction evidence="14 18">
        <text>6-carboxyhexanoyl-[ACP] + L-alanine + H(+) = (8S)-8-amino-7-oxononanoate + holo-[ACP] + CO2</text>
        <dbReference type="Rhea" id="RHEA:42288"/>
        <dbReference type="Rhea" id="RHEA-COMP:9685"/>
        <dbReference type="Rhea" id="RHEA-COMP:9955"/>
        <dbReference type="ChEBI" id="CHEBI:15378"/>
        <dbReference type="ChEBI" id="CHEBI:16526"/>
        <dbReference type="ChEBI" id="CHEBI:57972"/>
        <dbReference type="ChEBI" id="CHEBI:64479"/>
        <dbReference type="ChEBI" id="CHEBI:78846"/>
        <dbReference type="ChEBI" id="CHEBI:149468"/>
        <dbReference type="EC" id="2.3.1.47"/>
    </reaction>
</comment>
<evidence type="ECO:0000313" key="21">
    <source>
        <dbReference type="Proteomes" id="UP000184404"/>
    </source>
</evidence>
<dbReference type="Pfam" id="PF00155">
    <property type="entry name" value="Aminotran_1_2"/>
    <property type="match status" value="1"/>
</dbReference>
<keyword evidence="10 16" id="KW-0093">Biotin biosynthesis</keyword>
<dbReference type="Gene3D" id="3.90.1150.10">
    <property type="entry name" value="Aspartate Aminotransferase, domain 1"/>
    <property type="match status" value="1"/>
</dbReference>
<evidence type="ECO:0000256" key="4">
    <source>
        <dbReference type="ARBA" id="ARBA00005075"/>
    </source>
</evidence>
<evidence type="ECO:0000256" key="13">
    <source>
        <dbReference type="ARBA" id="ARBA00022898"/>
    </source>
</evidence>
<evidence type="ECO:0000256" key="12">
    <source>
        <dbReference type="ARBA" id="ARBA00022842"/>
    </source>
</evidence>
<comment type="pathway">
    <text evidence="4 16">Metabolic intermediate metabolism; pimeloyl-CoA biosynthesis; pimeloyl-CoA from pimelate: step 1/1.</text>
</comment>
<evidence type="ECO:0000256" key="14">
    <source>
        <dbReference type="ARBA" id="ARBA00047715"/>
    </source>
</evidence>
<dbReference type="GO" id="GO:0000287">
    <property type="term" value="F:magnesium ion binding"/>
    <property type="evidence" value="ECO:0007669"/>
    <property type="project" value="UniProtKB-UniRule"/>
</dbReference>
<comment type="function">
    <text evidence="18">Catalyzes the decarboxylative condensation of pimeloyl-[acyl-carrier protein] and L-alanine to produce 8-amino-7-oxononanoate (AON), [acyl-carrier protein], and carbon dioxide.</text>
</comment>
<evidence type="ECO:0000256" key="15">
    <source>
        <dbReference type="ARBA" id="ARBA00049553"/>
    </source>
</evidence>
<dbReference type="GO" id="GO:0030170">
    <property type="term" value="F:pyridoxal phosphate binding"/>
    <property type="evidence" value="ECO:0007669"/>
    <property type="project" value="InterPro"/>
</dbReference>
<sequence length="637" mass="69140">MTLYSMKMRASRNENGKPVHVSGAEKILAQKEIHDNASALIERALCHSKGSADFINLKIEEIRPGELSYVEALPFTTRDVKTAEEGRAVILELLDKLGIKNGREILSRFSETYDMRGAMLLNADTLERMEPDTERGIRATYMDAEHSPERSVCNDKNHFQEAIVLASKVISAPHIIAEICMSDDPDYVTGYVAAEAIGYVRITKLKEKGCPDGGRIFLFRGSSEDAKETIKYLEKQKVLVKNAPLSPCSPKVSDPWEAIRKDISQRKAANLYRTTRVIDTAQTAHVRSEGKQLLLLASNSYLGLSDEPRVKEAAIEAVREYGVGSGGSRLTTGTLPLHEKLERDLAAFKGTEAAILFNTGYMANVGILSALGKSGAVIFSDELNHASIIDGCRLGHARTVVYKHNDMKDLEEKLKAVSAPFGVIVSDAVFSMDGDVANLPEIISLSKKYNLLSMVDEAHATGVIGKTGHGIVEYYGSNAHPDILMGTMSKSLASEGGFVCGDNLLIEYLRNTARSFIFSTSLGPAALVAADEALHIIEDEPERVAQLQRNTKVFIKALAENGITTESSSAIVPIIIGDEGAALKAAQALYDDGIFLTAIRYPTVAKGTARLRAAIMATHTEAELTAAAQKIAKAVKQ</sequence>
<dbReference type="GO" id="GO:0005524">
    <property type="term" value="F:ATP binding"/>
    <property type="evidence" value="ECO:0007669"/>
    <property type="project" value="UniProtKB-KW"/>
</dbReference>
<dbReference type="InterPro" id="IPR015424">
    <property type="entry name" value="PyrdxlP-dep_Trfase"/>
</dbReference>
<comment type="similarity">
    <text evidence="5 18">Belongs to the class-II pyridoxal-phosphate-dependent aminotransferase family. BioF subfamily.</text>
</comment>
<keyword evidence="9 16" id="KW-0547">Nucleotide-binding</keyword>
<dbReference type="Gene3D" id="3.40.640.10">
    <property type="entry name" value="Type I PLP-dependent aspartate aminotransferase-like (Major domain)"/>
    <property type="match status" value="1"/>
</dbReference>
<comment type="cofactor">
    <cofactor evidence="2 16">
        <name>Mg(2+)</name>
        <dbReference type="ChEBI" id="CHEBI:18420"/>
    </cofactor>
</comment>
<evidence type="ECO:0000256" key="11">
    <source>
        <dbReference type="ARBA" id="ARBA00022840"/>
    </source>
</evidence>
<dbReference type="AlphaFoldDB" id="A0A1M4UPJ5"/>
<dbReference type="NCBIfam" id="NF002360">
    <property type="entry name" value="PRK01322.1"/>
    <property type="match status" value="1"/>
</dbReference>
<dbReference type="EMBL" id="FQUG01000003">
    <property type="protein sequence ID" value="SHE58646.1"/>
    <property type="molecule type" value="Genomic_DNA"/>
</dbReference>
<comment type="function">
    <text evidence="16">Catalyzes the transformation of pimelate into pimeloyl-CoA with concomitant hydrolysis of ATP to AMP.</text>
</comment>
<dbReference type="InterPro" id="IPR015421">
    <property type="entry name" value="PyrdxlP-dep_Trfase_major"/>
</dbReference>
<dbReference type="NCBIfam" id="TIGR01204">
    <property type="entry name" value="bioW"/>
    <property type="match status" value="1"/>
</dbReference>
<dbReference type="PROSITE" id="PS00599">
    <property type="entry name" value="AA_TRANSFER_CLASS_2"/>
    <property type="match status" value="1"/>
</dbReference>
<keyword evidence="21" id="KW-1185">Reference proteome</keyword>
<evidence type="ECO:0000256" key="8">
    <source>
        <dbReference type="ARBA" id="ARBA00022679"/>
    </source>
</evidence>
<keyword evidence="7 16" id="KW-0436">Ligase</keyword>
<comment type="subunit">
    <text evidence="6 16 18">Homodimer.</text>
</comment>
<dbReference type="InterPro" id="IPR050087">
    <property type="entry name" value="AON_synthase_class-II"/>
</dbReference>
<dbReference type="SUPFAM" id="SSF53383">
    <property type="entry name" value="PLP-dependent transferases"/>
    <property type="match status" value="1"/>
</dbReference>
<dbReference type="GO" id="GO:0008710">
    <property type="term" value="F:8-amino-7-oxononanoate synthase activity"/>
    <property type="evidence" value="ECO:0007669"/>
    <property type="project" value="UniProtKB-UniRule"/>
</dbReference>
<comment type="cofactor">
    <cofactor evidence="1 17 18">
        <name>pyridoxal 5'-phosphate</name>
        <dbReference type="ChEBI" id="CHEBI:597326"/>
    </cofactor>
</comment>
<dbReference type="OrthoDB" id="9807157at2"/>
<evidence type="ECO:0000256" key="2">
    <source>
        <dbReference type="ARBA" id="ARBA00001946"/>
    </source>
</evidence>
<evidence type="ECO:0000313" key="20">
    <source>
        <dbReference type="EMBL" id="SHE58646.1"/>
    </source>
</evidence>
<proteinExistence type="inferred from homology"/>
<evidence type="ECO:0000256" key="5">
    <source>
        <dbReference type="ARBA" id="ARBA00010008"/>
    </source>
</evidence>
<dbReference type="InterPro" id="IPR005499">
    <property type="entry name" value="BioW"/>
</dbReference>
<evidence type="ECO:0000256" key="10">
    <source>
        <dbReference type="ARBA" id="ARBA00022756"/>
    </source>
</evidence>
<dbReference type="Pfam" id="PF03744">
    <property type="entry name" value="BioW"/>
    <property type="match status" value="1"/>
</dbReference>
<dbReference type="GO" id="GO:0009102">
    <property type="term" value="P:biotin biosynthetic process"/>
    <property type="evidence" value="ECO:0007669"/>
    <property type="project" value="UniProtKB-UniRule"/>
</dbReference>
<comment type="pathway">
    <text evidence="3 18">Cofactor biosynthesis; biotin biosynthesis.</text>
</comment>
<organism evidence="20 21">
    <name type="scientific">Schwartzia succinivorans DSM 10502</name>
    <dbReference type="NCBI Taxonomy" id="1123243"/>
    <lineage>
        <taxon>Bacteria</taxon>
        <taxon>Bacillati</taxon>
        <taxon>Bacillota</taxon>
        <taxon>Negativicutes</taxon>
        <taxon>Selenomonadales</taxon>
        <taxon>Selenomonadaceae</taxon>
        <taxon>Schwartzia</taxon>
    </lineage>
</organism>
<evidence type="ECO:0000256" key="7">
    <source>
        <dbReference type="ARBA" id="ARBA00022598"/>
    </source>
</evidence>
<dbReference type="EC" id="6.2.1.14" evidence="16"/>
<evidence type="ECO:0000256" key="18">
    <source>
        <dbReference type="RuleBase" id="RU003693"/>
    </source>
</evidence>
<evidence type="ECO:0000256" key="1">
    <source>
        <dbReference type="ARBA" id="ARBA00001933"/>
    </source>
</evidence>
<gene>
    <name evidence="16" type="primary">bioW</name>
    <name evidence="20" type="ORF">SAMN02745190_00738</name>
</gene>
<dbReference type="InterPro" id="IPR004839">
    <property type="entry name" value="Aminotransferase_I/II_large"/>
</dbReference>
<evidence type="ECO:0000256" key="17">
    <source>
        <dbReference type="PIRSR" id="PIRSR604723-51"/>
    </source>
</evidence>